<evidence type="ECO:0000313" key="6">
    <source>
        <dbReference type="Proteomes" id="UP001595823"/>
    </source>
</evidence>
<dbReference type="InterPro" id="IPR036390">
    <property type="entry name" value="WH_DNA-bd_sf"/>
</dbReference>
<dbReference type="Pfam" id="PF01638">
    <property type="entry name" value="HxlR"/>
    <property type="match status" value="1"/>
</dbReference>
<organism evidence="5 6">
    <name type="scientific">Salininema proteolyticum</name>
    <dbReference type="NCBI Taxonomy" id="1607685"/>
    <lineage>
        <taxon>Bacteria</taxon>
        <taxon>Bacillati</taxon>
        <taxon>Actinomycetota</taxon>
        <taxon>Actinomycetes</taxon>
        <taxon>Glycomycetales</taxon>
        <taxon>Glycomycetaceae</taxon>
        <taxon>Salininema</taxon>
    </lineage>
</organism>
<evidence type="ECO:0000313" key="5">
    <source>
        <dbReference type="EMBL" id="MFC4336520.1"/>
    </source>
</evidence>
<dbReference type="PROSITE" id="PS51118">
    <property type="entry name" value="HTH_HXLR"/>
    <property type="match status" value="1"/>
</dbReference>
<dbReference type="InterPro" id="IPR002577">
    <property type="entry name" value="HTH_HxlR"/>
</dbReference>
<keyword evidence="1" id="KW-0805">Transcription regulation</keyword>
<dbReference type="InterPro" id="IPR036388">
    <property type="entry name" value="WH-like_DNA-bd_sf"/>
</dbReference>
<dbReference type="SUPFAM" id="SSF46785">
    <property type="entry name" value="Winged helix' DNA-binding domain"/>
    <property type="match status" value="1"/>
</dbReference>
<dbReference type="Gene3D" id="3.30.1050.10">
    <property type="entry name" value="SCP2 sterol-binding domain"/>
    <property type="match status" value="1"/>
</dbReference>
<accession>A0ABV8U131</accession>
<keyword evidence="2" id="KW-0238">DNA-binding</keyword>
<comment type="caution">
    <text evidence="5">The sequence shown here is derived from an EMBL/GenBank/DDBJ whole genome shotgun (WGS) entry which is preliminary data.</text>
</comment>
<feature type="domain" description="HTH hxlR-type" evidence="4">
    <location>
        <begin position="8"/>
        <end position="106"/>
    </location>
</feature>
<dbReference type="PANTHER" id="PTHR33204">
    <property type="entry name" value="TRANSCRIPTIONAL REGULATOR, MARR FAMILY"/>
    <property type="match status" value="1"/>
</dbReference>
<dbReference type="PANTHER" id="PTHR33204:SF18">
    <property type="entry name" value="TRANSCRIPTIONAL REGULATORY PROTEIN"/>
    <property type="match status" value="1"/>
</dbReference>
<evidence type="ECO:0000256" key="3">
    <source>
        <dbReference type="ARBA" id="ARBA00023163"/>
    </source>
</evidence>
<evidence type="ECO:0000259" key="4">
    <source>
        <dbReference type="PROSITE" id="PS51118"/>
    </source>
</evidence>
<evidence type="ECO:0000256" key="1">
    <source>
        <dbReference type="ARBA" id="ARBA00023015"/>
    </source>
</evidence>
<sequence>MRSYDDGCPAAHALDLVGERWSLLIVRELLLGPKRFTDLRSGLRGASANVLTERLRALEAGGVVRRRKLPPPAASQVYELTEWGRGLEGIIVQFLRWGARSPAMPLDTRIGTDALILSLRTLFLPTAARGLELAIQLEIGDRYFSAEVVDGTLLIMPGLIEHPHAVVTADAETLKRLTIGTRSLEVAVHAERATVTGDKASAERFLDLFRLPESAGAARPDFEGRSGA</sequence>
<dbReference type="Gene3D" id="1.10.10.10">
    <property type="entry name" value="Winged helix-like DNA-binding domain superfamily/Winged helix DNA-binding domain"/>
    <property type="match status" value="1"/>
</dbReference>
<gene>
    <name evidence="5" type="ORF">ACFPET_15055</name>
</gene>
<dbReference type="InterPro" id="IPR036527">
    <property type="entry name" value="SCP2_sterol-bd_dom_sf"/>
</dbReference>
<name>A0ABV8U131_9ACTN</name>
<dbReference type="SUPFAM" id="SSF55718">
    <property type="entry name" value="SCP-like"/>
    <property type="match status" value="1"/>
</dbReference>
<dbReference type="EMBL" id="JBHSDK010000021">
    <property type="protein sequence ID" value="MFC4336520.1"/>
    <property type="molecule type" value="Genomic_DNA"/>
</dbReference>
<reference evidence="6" key="1">
    <citation type="journal article" date="2019" name="Int. J. Syst. Evol. Microbiol.">
        <title>The Global Catalogue of Microorganisms (GCM) 10K type strain sequencing project: providing services to taxonomists for standard genome sequencing and annotation.</title>
        <authorList>
            <consortium name="The Broad Institute Genomics Platform"/>
            <consortium name="The Broad Institute Genome Sequencing Center for Infectious Disease"/>
            <person name="Wu L."/>
            <person name="Ma J."/>
        </authorList>
    </citation>
    <scope>NUCLEOTIDE SEQUENCE [LARGE SCALE GENOMIC DNA]</scope>
    <source>
        <strain evidence="6">IBRC-M 10908</strain>
    </source>
</reference>
<proteinExistence type="predicted"/>
<protein>
    <submittedName>
        <fullName evidence="5">Winged helix-turn-helix transcriptional regulator</fullName>
    </submittedName>
</protein>
<keyword evidence="6" id="KW-1185">Reference proteome</keyword>
<dbReference type="RefSeq" id="WP_380622544.1">
    <property type="nucleotide sequence ID" value="NZ_JBHSDK010000021.1"/>
</dbReference>
<dbReference type="Proteomes" id="UP001595823">
    <property type="component" value="Unassembled WGS sequence"/>
</dbReference>
<evidence type="ECO:0000256" key="2">
    <source>
        <dbReference type="ARBA" id="ARBA00023125"/>
    </source>
</evidence>
<keyword evidence="3" id="KW-0804">Transcription</keyword>